<comment type="caution">
    <text evidence="2">The sequence shown here is derived from an EMBL/GenBank/DDBJ whole genome shotgun (WGS) entry which is preliminary data.</text>
</comment>
<evidence type="ECO:0008006" key="4">
    <source>
        <dbReference type="Google" id="ProtNLM"/>
    </source>
</evidence>
<gene>
    <name evidence="2" type="ORF">SEENIN0B_02685</name>
</gene>
<evidence type="ECO:0000313" key="3">
    <source>
        <dbReference type="Proteomes" id="UP000004564"/>
    </source>
</evidence>
<evidence type="ECO:0000313" key="2">
    <source>
        <dbReference type="EMBL" id="EHB42794.1"/>
    </source>
</evidence>
<proteinExistence type="predicted"/>
<dbReference type="EMBL" id="AFYI01000002">
    <property type="protein sequence ID" value="EHB42794.1"/>
    <property type="molecule type" value="Genomic_DNA"/>
</dbReference>
<feature type="region of interest" description="Disordered" evidence="1">
    <location>
        <begin position="1"/>
        <end position="41"/>
    </location>
</feature>
<sequence length="67" mass="7552">MGKKAWSRSFALQHTFHEKNKTSPDLQENQESLGDPTTVGHKKRESAVRYLGIEADDALEIPESIEV</sequence>
<reference evidence="2 3" key="1">
    <citation type="submission" date="2011-09" db="EMBL/GenBank/DDBJ databases">
        <authorList>
            <person name="McClelland M."/>
            <person name="Clifton S."/>
            <person name="Porwollik S."/>
            <person name="Cheng P."/>
            <person name="Wollam A."/>
            <person name="Wang C."/>
            <person name="Pepin K."/>
            <person name="Bhonagiri V."/>
            <person name="Fulton R."/>
            <person name="Fulton L.F."/>
            <person name="Delehaunty K."/>
            <person name="Fronick C."/>
            <person name="O'Laughlin M."/>
            <person name="Godfrey J."/>
            <person name="Waligorski J."/>
            <person name="Appelbaum E."/>
            <person name="Farmer C."/>
            <person name="Strong C."/>
            <person name="Tomlinson C."/>
            <person name="Hou S."/>
            <person name="Minx P."/>
            <person name="Warren W."/>
            <person name="Wilson R.K."/>
        </authorList>
    </citation>
    <scope>NUCLEOTIDE SEQUENCE [LARGE SCALE GENOMIC DNA]</scope>
    <source>
        <strain evidence="3">SARB 27</strain>
    </source>
</reference>
<dbReference type="Proteomes" id="UP000004564">
    <property type="component" value="Chromosome"/>
</dbReference>
<name>A0A6C8G9Y2_SALIN</name>
<organism evidence="2 3">
    <name type="scientific">Salmonella enterica subsp. enterica serovar Infantis str. SARB27</name>
    <dbReference type="NCBI Taxonomy" id="596155"/>
    <lineage>
        <taxon>Bacteria</taxon>
        <taxon>Pseudomonadati</taxon>
        <taxon>Pseudomonadota</taxon>
        <taxon>Gammaproteobacteria</taxon>
        <taxon>Enterobacterales</taxon>
        <taxon>Enterobacteriaceae</taxon>
        <taxon>Salmonella</taxon>
    </lineage>
</organism>
<protein>
    <recommendedName>
        <fullName evidence="4">Integrase</fullName>
    </recommendedName>
</protein>
<dbReference type="AlphaFoldDB" id="A0A6C8G9Y2"/>
<accession>A0A6C8G9Y2</accession>
<feature type="compositionally biased region" description="Polar residues" evidence="1">
    <location>
        <begin position="23"/>
        <end position="32"/>
    </location>
</feature>
<evidence type="ECO:0000256" key="1">
    <source>
        <dbReference type="SAM" id="MobiDB-lite"/>
    </source>
</evidence>